<name>A0AA86V238_9EUKA</name>
<evidence type="ECO:0000313" key="1">
    <source>
        <dbReference type="EMBL" id="CAI9973149.1"/>
    </source>
</evidence>
<dbReference type="EMBL" id="CATOUU010001119">
    <property type="protein sequence ID" value="CAI9973150.1"/>
    <property type="molecule type" value="Genomic_DNA"/>
</dbReference>
<protein>
    <submittedName>
        <fullName evidence="5">Hypothetical_protein</fullName>
    </submittedName>
</protein>
<dbReference type="AlphaFoldDB" id="A0AA86V238"/>
<organism evidence="4">
    <name type="scientific">Hexamita inflata</name>
    <dbReference type="NCBI Taxonomy" id="28002"/>
    <lineage>
        <taxon>Eukaryota</taxon>
        <taxon>Metamonada</taxon>
        <taxon>Diplomonadida</taxon>
        <taxon>Hexamitidae</taxon>
        <taxon>Hexamitinae</taxon>
        <taxon>Hexamita</taxon>
    </lineage>
</organism>
<evidence type="ECO:0000313" key="2">
    <source>
        <dbReference type="EMBL" id="CAI9973150.1"/>
    </source>
</evidence>
<reference evidence="5 9" key="2">
    <citation type="submission" date="2024-07" db="EMBL/GenBank/DDBJ databases">
        <authorList>
            <person name="Akdeniz Z."/>
        </authorList>
    </citation>
    <scope>NUCLEOTIDE SEQUENCE [LARGE SCALE GENOMIC DNA]</scope>
</reference>
<evidence type="ECO:0000313" key="5">
    <source>
        <dbReference type="EMBL" id="CAL6044592.1"/>
    </source>
</evidence>
<evidence type="ECO:0000313" key="4">
    <source>
        <dbReference type="EMBL" id="CAI9973152.1"/>
    </source>
</evidence>
<keyword evidence="9" id="KW-1185">Reference proteome</keyword>
<evidence type="ECO:0000313" key="9">
    <source>
        <dbReference type="Proteomes" id="UP001642409"/>
    </source>
</evidence>
<dbReference type="EMBL" id="CATOUU010001119">
    <property type="protein sequence ID" value="CAI9973152.1"/>
    <property type="molecule type" value="Genomic_DNA"/>
</dbReference>
<evidence type="ECO:0000313" key="7">
    <source>
        <dbReference type="EMBL" id="CAL6044596.1"/>
    </source>
</evidence>
<evidence type="ECO:0000313" key="6">
    <source>
        <dbReference type="EMBL" id="CAL6044594.1"/>
    </source>
</evidence>
<accession>A0AA86V238</accession>
<comment type="caution">
    <text evidence="4">The sequence shown here is derived from an EMBL/GenBank/DDBJ whole genome shotgun (WGS) entry which is preliminary data.</text>
</comment>
<dbReference type="EMBL" id="CAXDID020000161">
    <property type="protein sequence ID" value="CAL6044596.1"/>
    <property type="molecule type" value="Genomic_DNA"/>
</dbReference>
<dbReference type="EMBL" id="CAXDID020000161">
    <property type="protein sequence ID" value="CAL6044594.1"/>
    <property type="molecule type" value="Genomic_DNA"/>
</dbReference>
<dbReference type="EMBL" id="CATOUU010001119">
    <property type="protein sequence ID" value="CAI9973151.1"/>
    <property type="molecule type" value="Genomic_DNA"/>
</dbReference>
<evidence type="ECO:0000313" key="3">
    <source>
        <dbReference type="EMBL" id="CAI9973151.1"/>
    </source>
</evidence>
<reference evidence="4" key="1">
    <citation type="submission" date="2023-06" db="EMBL/GenBank/DDBJ databases">
        <authorList>
            <person name="Kurt Z."/>
        </authorList>
    </citation>
    <scope>NUCLEOTIDE SEQUENCE</scope>
</reference>
<proteinExistence type="predicted"/>
<gene>
    <name evidence="5" type="ORF">HINF_LOCUS40629</name>
    <name evidence="6" type="ORF">HINF_LOCUS40630</name>
    <name evidence="7" type="ORF">HINF_LOCUS40631</name>
    <name evidence="8" type="ORF">HINF_LOCUS40632</name>
    <name evidence="1" type="ORF">HINF_LOCUS60794</name>
    <name evidence="2" type="ORF">HINF_LOCUS60795</name>
    <name evidence="3" type="ORF">HINF_LOCUS60796</name>
    <name evidence="4" type="ORF">HINF_LOCUS60797</name>
</gene>
<sequence>MFCRQSCVVTVNAHLQNLALVLTPSSFQYSRPTELSLNCYSFRKLQAEANYANFRCTTQAKQPPSQVQTFRPVVWLHCASRYVHLLISMIYLIATQTAYSFKQ</sequence>
<dbReference type="EMBL" id="CAXDID020000161">
    <property type="protein sequence ID" value="CAL6044592.1"/>
    <property type="molecule type" value="Genomic_DNA"/>
</dbReference>
<evidence type="ECO:0000313" key="8">
    <source>
        <dbReference type="EMBL" id="CAL6044598.1"/>
    </source>
</evidence>
<dbReference type="EMBL" id="CATOUU010001119">
    <property type="protein sequence ID" value="CAI9973149.1"/>
    <property type="molecule type" value="Genomic_DNA"/>
</dbReference>
<dbReference type="EMBL" id="CAXDID020000161">
    <property type="protein sequence ID" value="CAL6044598.1"/>
    <property type="molecule type" value="Genomic_DNA"/>
</dbReference>
<dbReference type="Proteomes" id="UP001642409">
    <property type="component" value="Unassembled WGS sequence"/>
</dbReference>